<dbReference type="NCBIfam" id="TIGR00229">
    <property type="entry name" value="sensory_box"/>
    <property type="match status" value="1"/>
</dbReference>
<reference evidence="10" key="1">
    <citation type="journal article" date="2019" name="Int. J. Syst. Evol. Microbiol.">
        <title>The Global Catalogue of Microorganisms (GCM) 10K type strain sequencing project: providing services to taxonomists for standard genome sequencing and annotation.</title>
        <authorList>
            <consortium name="The Broad Institute Genomics Platform"/>
            <consortium name="The Broad Institute Genome Sequencing Center for Infectious Disease"/>
            <person name="Wu L."/>
            <person name="Ma J."/>
        </authorList>
    </citation>
    <scope>NUCLEOTIDE SEQUENCE [LARGE SCALE GENOMIC DNA]</scope>
    <source>
        <strain evidence="10">CGMCC 4.7192</strain>
    </source>
</reference>
<evidence type="ECO:0000256" key="3">
    <source>
        <dbReference type="ARBA" id="ARBA00022553"/>
    </source>
</evidence>
<evidence type="ECO:0000259" key="8">
    <source>
        <dbReference type="PROSITE" id="PS50112"/>
    </source>
</evidence>
<dbReference type="GO" id="GO:0016301">
    <property type="term" value="F:kinase activity"/>
    <property type="evidence" value="ECO:0007669"/>
    <property type="project" value="UniProtKB-KW"/>
</dbReference>
<accession>A0ABW5BMY7</accession>
<keyword evidence="3" id="KW-0597">Phosphoprotein</keyword>
<dbReference type="PANTHER" id="PTHR43711:SF1">
    <property type="entry name" value="HISTIDINE KINASE 1"/>
    <property type="match status" value="1"/>
</dbReference>
<gene>
    <name evidence="9" type="ORF">ACFSKO_14330</name>
</gene>
<keyword evidence="10" id="KW-1185">Reference proteome</keyword>
<dbReference type="InterPro" id="IPR036097">
    <property type="entry name" value="HisK_dim/P_sf"/>
</dbReference>
<feature type="domain" description="Histidine kinase" evidence="7">
    <location>
        <begin position="296"/>
        <end position="517"/>
    </location>
</feature>
<dbReference type="InterPro" id="IPR035965">
    <property type="entry name" value="PAS-like_dom_sf"/>
</dbReference>
<dbReference type="SUPFAM" id="SSF55874">
    <property type="entry name" value="ATPase domain of HSP90 chaperone/DNA topoisomerase II/histidine kinase"/>
    <property type="match status" value="1"/>
</dbReference>
<dbReference type="EC" id="2.7.13.3" evidence="2"/>
<evidence type="ECO:0000256" key="6">
    <source>
        <dbReference type="ARBA" id="ARBA00023012"/>
    </source>
</evidence>
<evidence type="ECO:0000313" key="10">
    <source>
        <dbReference type="Proteomes" id="UP001597294"/>
    </source>
</evidence>
<dbReference type="EMBL" id="JBHUII010000007">
    <property type="protein sequence ID" value="MFD2206805.1"/>
    <property type="molecule type" value="Genomic_DNA"/>
</dbReference>
<dbReference type="PANTHER" id="PTHR43711">
    <property type="entry name" value="TWO-COMPONENT HISTIDINE KINASE"/>
    <property type="match status" value="1"/>
</dbReference>
<dbReference type="InterPro" id="IPR036890">
    <property type="entry name" value="HATPase_C_sf"/>
</dbReference>
<name>A0ABW5BMY7_9PROT</name>
<dbReference type="CDD" id="cd00082">
    <property type="entry name" value="HisKA"/>
    <property type="match status" value="1"/>
</dbReference>
<dbReference type="InterPro" id="IPR003661">
    <property type="entry name" value="HisK_dim/P_dom"/>
</dbReference>
<dbReference type="SUPFAM" id="SSF47384">
    <property type="entry name" value="Homodimeric domain of signal transducing histidine kinase"/>
    <property type="match status" value="1"/>
</dbReference>
<feature type="domain" description="PAS" evidence="8">
    <location>
        <begin position="154"/>
        <end position="208"/>
    </location>
</feature>
<dbReference type="Proteomes" id="UP001597294">
    <property type="component" value="Unassembled WGS sequence"/>
</dbReference>
<keyword evidence="4" id="KW-0808">Transferase</keyword>
<comment type="caution">
    <text evidence="9">The sequence shown here is derived from an EMBL/GenBank/DDBJ whole genome shotgun (WGS) entry which is preliminary data.</text>
</comment>
<dbReference type="Pfam" id="PF00512">
    <property type="entry name" value="HisKA"/>
    <property type="match status" value="1"/>
</dbReference>
<protein>
    <recommendedName>
        <fullName evidence="2">histidine kinase</fullName>
        <ecNumber evidence="2">2.7.13.3</ecNumber>
    </recommendedName>
</protein>
<dbReference type="Gene3D" id="1.10.287.130">
    <property type="match status" value="1"/>
</dbReference>
<dbReference type="InterPro" id="IPR000014">
    <property type="entry name" value="PAS"/>
</dbReference>
<dbReference type="InterPro" id="IPR005467">
    <property type="entry name" value="His_kinase_dom"/>
</dbReference>
<dbReference type="InterPro" id="IPR050736">
    <property type="entry name" value="Sensor_HK_Regulatory"/>
</dbReference>
<dbReference type="Pfam" id="PF13426">
    <property type="entry name" value="PAS_9"/>
    <property type="match status" value="1"/>
</dbReference>
<dbReference type="RefSeq" id="WP_380252802.1">
    <property type="nucleotide sequence ID" value="NZ_JBHUII010000007.1"/>
</dbReference>
<dbReference type="SUPFAM" id="SSF55785">
    <property type="entry name" value="PYP-like sensor domain (PAS domain)"/>
    <property type="match status" value="1"/>
</dbReference>
<comment type="catalytic activity">
    <reaction evidence="1">
        <text>ATP + protein L-histidine = ADP + protein N-phospho-L-histidine.</text>
        <dbReference type="EC" id="2.7.13.3"/>
    </reaction>
</comment>
<evidence type="ECO:0000256" key="2">
    <source>
        <dbReference type="ARBA" id="ARBA00012438"/>
    </source>
</evidence>
<dbReference type="Pfam" id="PF02518">
    <property type="entry name" value="HATPase_c"/>
    <property type="match status" value="1"/>
</dbReference>
<dbReference type="SMART" id="SM00387">
    <property type="entry name" value="HATPase_c"/>
    <property type="match status" value="1"/>
</dbReference>
<evidence type="ECO:0000313" key="9">
    <source>
        <dbReference type="EMBL" id="MFD2206805.1"/>
    </source>
</evidence>
<dbReference type="PROSITE" id="PS50109">
    <property type="entry name" value="HIS_KIN"/>
    <property type="match status" value="1"/>
</dbReference>
<dbReference type="PROSITE" id="PS50112">
    <property type="entry name" value="PAS"/>
    <property type="match status" value="1"/>
</dbReference>
<evidence type="ECO:0000256" key="1">
    <source>
        <dbReference type="ARBA" id="ARBA00000085"/>
    </source>
</evidence>
<dbReference type="InterPro" id="IPR003594">
    <property type="entry name" value="HATPase_dom"/>
</dbReference>
<evidence type="ECO:0000259" key="7">
    <source>
        <dbReference type="PROSITE" id="PS50109"/>
    </source>
</evidence>
<dbReference type="SMART" id="SM00091">
    <property type="entry name" value="PAS"/>
    <property type="match status" value="2"/>
</dbReference>
<dbReference type="Gene3D" id="3.30.450.20">
    <property type="entry name" value="PAS domain"/>
    <property type="match status" value="1"/>
</dbReference>
<evidence type="ECO:0000256" key="4">
    <source>
        <dbReference type="ARBA" id="ARBA00022679"/>
    </source>
</evidence>
<organism evidence="9 10">
    <name type="scientific">Kiloniella antarctica</name>
    <dbReference type="NCBI Taxonomy" id="1550907"/>
    <lineage>
        <taxon>Bacteria</taxon>
        <taxon>Pseudomonadati</taxon>
        <taxon>Pseudomonadota</taxon>
        <taxon>Alphaproteobacteria</taxon>
        <taxon>Rhodospirillales</taxon>
        <taxon>Kiloniellaceae</taxon>
        <taxon>Kiloniella</taxon>
    </lineage>
</organism>
<keyword evidence="6" id="KW-0902">Two-component regulatory system</keyword>
<evidence type="ECO:0000256" key="5">
    <source>
        <dbReference type="ARBA" id="ARBA00022777"/>
    </source>
</evidence>
<proteinExistence type="predicted"/>
<dbReference type="SMART" id="SM00388">
    <property type="entry name" value="HisKA"/>
    <property type="match status" value="1"/>
</dbReference>
<sequence>MAKETKGRIVKLQKDLDQKKKMVGLPHNLSGAFEAISVLKNDIVHNGPPTCVISYEGQIIFANDAFEKIADAIADTGLIENAIAPPYSPAEIEAIKQAGGANPDEYTILADGKVKHYLASYHFIDSINNQPGATAVVLRSNDENVQIKDTLAALQSRLTDMSRLVSDWTWETDKNLRITYASPQVQKALGFHPSELLGRNIKDIITEETYLFGDIKIKDLRQPFRDQQLTIKNRIDEERLFLVSGLPFYTNDTGEYAGYRGSARDVTEQQYQQGALRVAKEHAEVANRAKSEFLANMSHELRTPLNAIIGFSEMMSSQLLGPLGNKQYHEYSHDIHASARHLLSVINDILDVAKIEAGKLELLEDTTDPLQLAVSVQRLMIERAENAGLKLKLSLPSKLPMIHADQRKMKQVLINILANAVKFTPSGGIVELSGGINDDGDFEFIVMDTGIGMAEEDIPKAFEPFAQIDSTLSRQFDGTGLGLPLALGLVRLHGGELSMTSKPGKGTTVKCVLPASRILPA</sequence>
<dbReference type="InterPro" id="IPR004358">
    <property type="entry name" value="Sig_transdc_His_kin-like_C"/>
</dbReference>
<keyword evidence="5 9" id="KW-0418">Kinase</keyword>
<dbReference type="Gene3D" id="3.30.565.10">
    <property type="entry name" value="Histidine kinase-like ATPase, C-terminal domain"/>
    <property type="match status" value="1"/>
</dbReference>
<dbReference type="PRINTS" id="PR00344">
    <property type="entry name" value="BCTRLSENSOR"/>
</dbReference>
<dbReference type="CDD" id="cd00130">
    <property type="entry name" value="PAS"/>
    <property type="match status" value="1"/>
</dbReference>